<gene>
    <name evidence="2" type="ORF">VP01_100g11</name>
</gene>
<feature type="compositionally biased region" description="Low complexity" evidence="1">
    <location>
        <begin position="618"/>
        <end position="628"/>
    </location>
</feature>
<feature type="region of interest" description="Disordered" evidence="1">
    <location>
        <begin position="526"/>
        <end position="557"/>
    </location>
</feature>
<reference evidence="2 3" key="1">
    <citation type="submission" date="2015-08" db="EMBL/GenBank/DDBJ databases">
        <title>Next Generation Sequencing and Analysis of the Genome of Puccinia sorghi L Schw, the Causal Agent of Maize Common Rust.</title>
        <authorList>
            <person name="Rochi L."/>
            <person name="Burguener G."/>
            <person name="Darino M."/>
            <person name="Turjanski A."/>
            <person name="Kreff E."/>
            <person name="Dieguez M.J."/>
            <person name="Sacco F."/>
        </authorList>
    </citation>
    <scope>NUCLEOTIDE SEQUENCE [LARGE SCALE GENOMIC DNA]</scope>
    <source>
        <strain evidence="2 3">RO10H11247</strain>
    </source>
</reference>
<dbReference type="STRING" id="27349.A0A0L6VVH9"/>
<sequence>MPLFSGVVRAYERGKGTSKVVKYGVDLVESSVNSLSGRVVSKVGPERIAQIDRYAGAALDRLGHFSRSQSPTCIHLQQQDCRLECDQELATRPADTHNDHHYPSPQPLQFVHLLHHLPPSQPNSPIPSSSPPHATLLQVSRNNNKSRWQNMLVEAGVTAGGIGAAVSEESMKSLQYCLQWLHYATVHLDHQITVLRDFISSLNVPHESSNVLISARAVSTLANIKMDVVETIRKVVDVVSKYAGGALPEPAKEFVRTSILGLPLRWAEAIQADSLSSPAPCLASCHSQTKAATKLAADRVLTFAVESLDMLKSITAIFSESVERADASVSFSFPFPTLMQHSSSFFFLSEFSWVERLRLLGIQNRHRQQAQDARQAVRADGAELLSCNTEDNQRNGVEAMAVGRNRGNRVEPEEQTGFYSSNLSEWRWQTQGGVVRSRSSSTSTMGSTSMSDSMISGCERSTAGSLNTSMTTLGSTSPKIIQVVGESERGLSAKRRKANVGSQQVSLLSTPLACVGSTLAHHHHHHHHQSYLQYSHTSPPFPPTSDKPLSNLSSASLPPPTNSLHKLLLDHHQVSAFDLVHRWAHDDSLLPTPTPPPAPATPTSPEPSHLPPPPSPSLPIHSSCWLSA</sequence>
<keyword evidence="3" id="KW-1185">Reference proteome</keyword>
<dbReference type="GO" id="GO:0008654">
    <property type="term" value="P:phospholipid biosynthetic process"/>
    <property type="evidence" value="ECO:0007669"/>
    <property type="project" value="TreeGrafter"/>
</dbReference>
<dbReference type="GO" id="GO:0005634">
    <property type="term" value="C:nucleus"/>
    <property type="evidence" value="ECO:0007669"/>
    <property type="project" value="TreeGrafter"/>
</dbReference>
<dbReference type="VEuPathDB" id="FungiDB:VP01_100g11"/>
<feature type="region of interest" description="Disordered" evidence="1">
    <location>
        <begin position="434"/>
        <end position="460"/>
    </location>
</feature>
<feature type="compositionally biased region" description="Low complexity" evidence="1">
    <location>
        <begin position="437"/>
        <end position="456"/>
    </location>
</feature>
<dbReference type="PANTHER" id="PTHR38406:SF1">
    <property type="entry name" value="TRANSCRIPTIONAL REPRESSOR OPI1"/>
    <property type="match status" value="1"/>
</dbReference>
<dbReference type="AlphaFoldDB" id="A0A0L6VVH9"/>
<dbReference type="PANTHER" id="PTHR38406">
    <property type="entry name" value="TRANSCRIPTIONAL REPRESSOR OPI1"/>
    <property type="match status" value="1"/>
</dbReference>
<feature type="region of interest" description="Disordered" evidence="1">
    <location>
        <begin position="588"/>
        <end position="628"/>
    </location>
</feature>
<dbReference type="OrthoDB" id="2441642at2759"/>
<evidence type="ECO:0000256" key="1">
    <source>
        <dbReference type="SAM" id="MobiDB-lite"/>
    </source>
</evidence>
<dbReference type="InterPro" id="IPR013927">
    <property type="entry name" value="TF_Opi1_Ccg-8"/>
</dbReference>
<comment type="caution">
    <text evidence="2">The sequence shown here is derived from an EMBL/GenBank/DDBJ whole genome shotgun (WGS) entry which is preliminary data.</text>
</comment>
<dbReference type="GO" id="GO:0030968">
    <property type="term" value="P:endoplasmic reticulum unfolded protein response"/>
    <property type="evidence" value="ECO:0007669"/>
    <property type="project" value="TreeGrafter"/>
</dbReference>
<dbReference type="Pfam" id="PF08618">
    <property type="entry name" value="Opi1"/>
    <property type="match status" value="3"/>
</dbReference>
<dbReference type="GO" id="GO:0005783">
    <property type="term" value="C:endoplasmic reticulum"/>
    <property type="evidence" value="ECO:0007669"/>
    <property type="project" value="TreeGrafter"/>
</dbReference>
<dbReference type="Proteomes" id="UP000037035">
    <property type="component" value="Unassembled WGS sequence"/>
</dbReference>
<accession>A0A0L6VVH9</accession>
<protein>
    <submittedName>
        <fullName evidence="2">Uncharacterized protein</fullName>
    </submittedName>
</protein>
<proteinExistence type="predicted"/>
<name>A0A0L6VVH9_9BASI</name>
<dbReference type="GO" id="GO:0006357">
    <property type="term" value="P:regulation of transcription by RNA polymerase II"/>
    <property type="evidence" value="ECO:0007669"/>
    <property type="project" value="TreeGrafter"/>
</dbReference>
<evidence type="ECO:0000313" key="3">
    <source>
        <dbReference type="Proteomes" id="UP000037035"/>
    </source>
</evidence>
<dbReference type="EMBL" id="LAVV01000111">
    <property type="protein sequence ID" value="KNZ64617.1"/>
    <property type="molecule type" value="Genomic_DNA"/>
</dbReference>
<organism evidence="2 3">
    <name type="scientific">Puccinia sorghi</name>
    <dbReference type="NCBI Taxonomy" id="27349"/>
    <lineage>
        <taxon>Eukaryota</taxon>
        <taxon>Fungi</taxon>
        <taxon>Dikarya</taxon>
        <taxon>Basidiomycota</taxon>
        <taxon>Pucciniomycotina</taxon>
        <taxon>Pucciniomycetes</taxon>
        <taxon>Pucciniales</taxon>
        <taxon>Pucciniaceae</taxon>
        <taxon>Puccinia</taxon>
    </lineage>
</organism>
<dbReference type="GO" id="GO:0003714">
    <property type="term" value="F:transcription corepressor activity"/>
    <property type="evidence" value="ECO:0007669"/>
    <property type="project" value="InterPro"/>
</dbReference>
<feature type="compositionally biased region" description="Pro residues" evidence="1">
    <location>
        <begin position="592"/>
        <end position="617"/>
    </location>
</feature>
<evidence type="ECO:0000313" key="2">
    <source>
        <dbReference type="EMBL" id="KNZ64617.1"/>
    </source>
</evidence>